<proteinExistence type="predicted"/>
<dbReference type="Proteomes" id="UP001055439">
    <property type="component" value="Chromosome 3"/>
</dbReference>
<evidence type="ECO:0000313" key="2">
    <source>
        <dbReference type="Proteomes" id="UP001055439"/>
    </source>
</evidence>
<name>A0A9E7JT36_9LILI</name>
<keyword evidence="2" id="KW-1185">Reference proteome</keyword>
<dbReference type="AlphaFoldDB" id="A0A9E7JT36"/>
<organism evidence="1 2">
    <name type="scientific">Musa troglodytarum</name>
    <name type="common">fe'i banana</name>
    <dbReference type="NCBI Taxonomy" id="320322"/>
    <lineage>
        <taxon>Eukaryota</taxon>
        <taxon>Viridiplantae</taxon>
        <taxon>Streptophyta</taxon>
        <taxon>Embryophyta</taxon>
        <taxon>Tracheophyta</taxon>
        <taxon>Spermatophyta</taxon>
        <taxon>Magnoliopsida</taxon>
        <taxon>Liliopsida</taxon>
        <taxon>Zingiberales</taxon>
        <taxon>Musaceae</taxon>
        <taxon>Musa</taxon>
    </lineage>
</organism>
<dbReference type="OrthoDB" id="687848at2759"/>
<reference evidence="1" key="1">
    <citation type="submission" date="2022-05" db="EMBL/GenBank/DDBJ databases">
        <title>The Musa troglodytarum L. genome provides insights into the mechanism of non-climacteric behaviour and enrichment of carotenoids.</title>
        <authorList>
            <person name="Wang J."/>
        </authorList>
    </citation>
    <scope>NUCLEOTIDE SEQUENCE</scope>
    <source>
        <tissue evidence="1">Leaf</tissue>
    </source>
</reference>
<accession>A0A9E7JT36</accession>
<evidence type="ECO:0000313" key="1">
    <source>
        <dbReference type="EMBL" id="URD91589.1"/>
    </source>
</evidence>
<gene>
    <name evidence="1" type="ORF">MUK42_01100</name>
</gene>
<protein>
    <submittedName>
        <fullName evidence="1">Uncharacterized protein</fullName>
    </submittedName>
</protein>
<sequence length="104" mass="11348">MASLLILSSMSLVILLLIWSYFQRVPLGDNPSTKPSLSLPSSTAKLYIVDLGERRYEDPQLVTASHHDMLSAVLGRIGGGDQCQSKPHFSSAYHAKLGLPRPTV</sequence>
<dbReference type="EMBL" id="CP097505">
    <property type="protein sequence ID" value="URD91589.1"/>
    <property type="molecule type" value="Genomic_DNA"/>
</dbReference>